<organism evidence="1 2">
    <name type="scientific">Fimbriiglobus ruber</name>
    <dbReference type="NCBI Taxonomy" id="1908690"/>
    <lineage>
        <taxon>Bacteria</taxon>
        <taxon>Pseudomonadati</taxon>
        <taxon>Planctomycetota</taxon>
        <taxon>Planctomycetia</taxon>
        <taxon>Gemmatales</taxon>
        <taxon>Gemmataceae</taxon>
        <taxon>Fimbriiglobus</taxon>
    </lineage>
</organism>
<gene>
    <name evidence="1" type="ORF">FRUB_03877</name>
</gene>
<accession>A0A225DX73</accession>
<keyword evidence="2" id="KW-1185">Reference proteome</keyword>
<protein>
    <recommendedName>
        <fullName evidence="3">Transposase DDE domain-containing protein</fullName>
    </recommendedName>
</protein>
<evidence type="ECO:0000313" key="1">
    <source>
        <dbReference type="EMBL" id="OWK41799.1"/>
    </source>
</evidence>
<sequence>MLSLVNRPGNRPSYEGAAAELTRAGVLCREAGFRKVLFRGDTDFSQTERLDGWDAMPDVRFVFGYDAKPNLVAVAEERPPTAWHRLTRPARYAVATATRQKPADIRDGIVREREYETLRLPSEDVAEFAYRPTASTG</sequence>
<name>A0A225DX73_9BACT</name>
<dbReference type="Proteomes" id="UP000214646">
    <property type="component" value="Unassembled WGS sequence"/>
</dbReference>
<reference evidence="2" key="1">
    <citation type="submission" date="2017-06" db="EMBL/GenBank/DDBJ databases">
        <title>Genome analysis of Fimbriiglobus ruber SP5, the first member of the order Planctomycetales with confirmed chitinolytic capability.</title>
        <authorList>
            <person name="Ravin N.V."/>
            <person name="Rakitin A.L."/>
            <person name="Ivanova A.A."/>
            <person name="Beletsky A.V."/>
            <person name="Kulichevskaya I.S."/>
            <person name="Mardanov A.V."/>
            <person name="Dedysh S.N."/>
        </authorList>
    </citation>
    <scope>NUCLEOTIDE SEQUENCE [LARGE SCALE GENOMIC DNA]</scope>
    <source>
        <strain evidence="2">SP5</strain>
    </source>
</reference>
<evidence type="ECO:0008006" key="3">
    <source>
        <dbReference type="Google" id="ProtNLM"/>
    </source>
</evidence>
<dbReference type="AlphaFoldDB" id="A0A225DX73"/>
<proteinExistence type="predicted"/>
<dbReference type="OrthoDB" id="288361at2"/>
<evidence type="ECO:0000313" key="2">
    <source>
        <dbReference type="Proteomes" id="UP000214646"/>
    </source>
</evidence>
<comment type="caution">
    <text evidence="1">The sequence shown here is derived from an EMBL/GenBank/DDBJ whole genome shotgun (WGS) entry which is preliminary data.</text>
</comment>
<dbReference type="EMBL" id="NIDE01000005">
    <property type="protein sequence ID" value="OWK41799.1"/>
    <property type="molecule type" value="Genomic_DNA"/>
</dbReference>